<dbReference type="InterPro" id="IPR029063">
    <property type="entry name" value="SAM-dependent_MTases_sf"/>
</dbReference>
<dbReference type="SUPFAM" id="SSF53335">
    <property type="entry name" value="S-adenosyl-L-methionine-dependent methyltransferases"/>
    <property type="match status" value="1"/>
</dbReference>
<evidence type="ECO:0000313" key="1">
    <source>
        <dbReference type="EMBL" id="SMF92328.1"/>
    </source>
</evidence>
<organism evidence="1 2">
    <name type="scientific">Paenibacillus uliginis N3/975</name>
    <dbReference type="NCBI Taxonomy" id="1313296"/>
    <lineage>
        <taxon>Bacteria</taxon>
        <taxon>Bacillati</taxon>
        <taxon>Bacillota</taxon>
        <taxon>Bacilli</taxon>
        <taxon>Bacillales</taxon>
        <taxon>Paenibacillaceae</taxon>
        <taxon>Paenibacillus</taxon>
    </lineage>
</organism>
<accession>A0A1X7HTC2</accession>
<gene>
    <name evidence="1" type="ORF">SAMN05661091_5773</name>
</gene>
<name>A0A1X7HTC2_9BACL</name>
<dbReference type="EMBL" id="LT840184">
    <property type="protein sequence ID" value="SMF92328.1"/>
    <property type="molecule type" value="Genomic_DNA"/>
</dbReference>
<dbReference type="AlphaFoldDB" id="A0A1X7HTC2"/>
<keyword evidence="2" id="KW-1185">Reference proteome</keyword>
<reference evidence="1 2" key="1">
    <citation type="submission" date="2017-04" db="EMBL/GenBank/DDBJ databases">
        <authorList>
            <person name="Afonso C.L."/>
            <person name="Miller P.J."/>
            <person name="Scott M.A."/>
            <person name="Spackman E."/>
            <person name="Goraichik I."/>
            <person name="Dimitrov K.M."/>
            <person name="Suarez D.L."/>
            <person name="Swayne D.E."/>
        </authorList>
    </citation>
    <scope>NUCLEOTIDE SEQUENCE [LARGE SCALE GENOMIC DNA]</scope>
    <source>
        <strain evidence="1 2">N3/975</strain>
    </source>
</reference>
<protein>
    <submittedName>
        <fullName evidence="1">Uncharacterized protein</fullName>
    </submittedName>
</protein>
<dbReference type="STRING" id="1313296.SAMN05661091_5773"/>
<evidence type="ECO:0000313" key="2">
    <source>
        <dbReference type="Proteomes" id="UP000192940"/>
    </source>
</evidence>
<dbReference type="Gene3D" id="3.40.50.150">
    <property type="entry name" value="Vaccinia Virus protein VP39"/>
    <property type="match status" value="1"/>
</dbReference>
<sequence length="263" mass="30581">MSRVEKSGVARNEEEQCFVAKTNECEHEAVQEPVKITKLELERVVFIGRTFEEYMRMFDLELDQLTGLNILDCPAGACSFTAVGRQQGLHITACDIAYDHQIDDLERKGLQDIGHAMETMERAKDLYLWDFYKDVQGLSKYRHQALQDCVADMRERPERYIAAVLPELPFEDKQFDLVLSAHFLFMYGDRLDYDFHKKTIDELLRVTSGEVRIFPLVDLTGSRYEHLDQLVAELKAEGLLTEERIVPYEFLRNANSMLCIRQK</sequence>
<dbReference type="Proteomes" id="UP000192940">
    <property type="component" value="Chromosome I"/>
</dbReference>
<proteinExistence type="predicted"/>